<feature type="domain" description="HTH gntR-type" evidence="4">
    <location>
        <begin position="9"/>
        <end position="77"/>
    </location>
</feature>
<accession>A0A6B3N3A9</accession>
<dbReference type="PROSITE" id="PS50949">
    <property type="entry name" value="HTH_GNTR"/>
    <property type="match status" value="1"/>
</dbReference>
<dbReference type="InterPro" id="IPR036388">
    <property type="entry name" value="WH-like_DNA-bd_sf"/>
</dbReference>
<dbReference type="SMART" id="SM00866">
    <property type="entry name" value="UTRA"/>
    <property type="match status" value="1"/>
</dbReference>
<keyword evidence="3" id="KW-0804">Transcription</keyword>
<dbReference type="InterPro" id="IPR000524">
    <property type="entry name" value="Tscrpt_reg_HTH_GntR"/>
</dbReference>
<evidence type="ECO:0000313" key="5">
    <source>
        <dbReference type="EMBL" id="NER28176.1"/>
    </source>
</evidence>
<comment type="caution">
    <text evidence="5">The sequence shown here is derived from an EMBL/GenBank/DDBJ whole genome shotgun (WGS) entry which is preliminary data.</text>
</comment>
<dbReference type="InterPro" id="IPR028978">
    <property type="entry name" value="Chorismate_lyase_/UTRA_dom_sf"/>
</dbReference>
<dbReference type="InterPro" id="IPR050679">
    <property type="entry name" value="Bact_HTH_transcr_reg"/>
</dbReference>
<dbReference type="Gene3D" id="1.10.10.10">
    <property type="entry name" value="Winged helix-like DNA-binding domain superfamily/Winged helix DNA-binding domain"/>
    <property type="match status" value="1"/>
</dbReference>
<evidence type="ECO:0000256" key="2">
    <source>
        <dbReference type="ARBA" id="ARBA00023125"/>
    </source>
</evidence>
<evidence type="ECO:0000256" key="1">
    <source>
        <dbReference type="ARBA" id="ARBA00023015"/>
    </source>
</evidence>
<dbReference type="GO" id="GO:0003677">
    <property type="term" value="F:DNA binding"/>
    <property type="evidence" value="ECO:0007669"/>
    <property type="project" value="UniProtKB-KW"/>
</dbReference>
<dbReference type="InterPro" id="IPR036390">
    <property type="entry name" value="WH_DNA-bd_sf"/>
</dbReference>
<dbReference type="Pfam" id="PF07702">
    <property type="entry name" value="UTRA"/>
    <property type="match status" value="1"/>
</dbReference>
<dbReference type="CDD" id="cd07377">
    <property type="entry name" value="WHTH_GntR"/>
    <property type="match status" value="1"/>
</dbReference>
<protein>
    <submittedName>
        <fullName evidence="5">GntR family transcriptional regulator</fullName>
    </submittedName>
</protein>
<dbReference type="EMBL" id="JAAHFQ010000179">
    <property type="protein sequence ID" value="NER28176.1"/>
    <property type="molecule type" value="Genomic_DNA"/>
</dbReference>
<keyword evidence="1" id="KW-0805">Transcription regulation</keyword>
<reference evidence="5" key="1">
    <citation type="submission" date="2019-11" db="EMBL/GenBank/DDBJ databases">
        <title>Genomic insights into an expanded diversity of filamentous marine cyanobacteria reveals the extraordinary biosynthetic potential of Moorea and Okeania.</title>
        <authorList>
            <person name="Ferreira Leao T."/>
            <person name="Wang M."/>
            <person name="Moss N."/>
            <person name="Da Silva R."/>
            <person name="Sanders J."/>
            <person name="Nurk S."/>
            <person name="Gurevich A."/>
            <person name="Humphrey G."/>
            <person name="Reher R."/>
            <person name="Zhu Q."/>
            <person name="Belda-Ferre P."/>
            <person name="Glukhov E."/>
            <person name="Rex R."/>
            <person name="Dorrestein P.C."/>
            <person name="Knight R."/>
            <person name="Pevzner P."/>
            <person name="Gerwick W.H."/>
            <person name="Gerwick L."/>
        </authorList>
    </citation>
    <scope>NUCLEOTIDE SEQUENCE</scope>
    <source>
        <strain evidence="5">SIO1C4</strain>
    </source>
</reference>
<evidence type="ECO:0000256" key="3">
    <source>
        <dbReference type="ARBA" id="ARBA00023163"/>
    </source>
</evidence>
<keyword evidence="2" id="KW-0238">DNA-binding</keyword>
<dbReference type="FunFam" id="1.10.10.10:FF:000079">
    <property type="entry name" value="GntR family transcriptional regulator"/>
    <property type="match status" value="1"/>
</dbReference>
<sequence length="250" mass="29038">MTTNERPNTPIYRQIAYQLIGEIQSGVYRPGDRLPSENQLATQYQVHRLTIRHALNLVIEQKLAFRHQGKGTFVTEPRVNYIINQHTNFTHNLRELGYLPCLKILEVQQIPATEPLTKLLEISRGNKLAKIKLLRTASPQIKTLQNPEFQPLCISLSYLPLNYFPEILTEIHQARSLYSFLRNHYGIEPRRTRTQIETSSPSPEDIHLLKMPFNLPILITRGVVRDLQNRAIEYTISRFRGDRFTLEITG</sequence>
<dbReference type="GO" id="GO:0003700">
    <property type="term" value="F:DNA-binding transcription factor activity"/>
    <property type="evidence" value="ECO:0007669"/>
    <property type="project" value="InterPro"/>
</dbReference>
<dbReference type="Pfam" id="PF00392">
    <property type="entry name" value="GntR"/>
    <property type="match status" value="1"/>
</dbReference>
<dbReference type="SUPFAM" id="SSF46785">
    <property type="entry name" value="Winged helix' DNA-binding domain"/>
    <property type="match status" value="1"/>
</dbReference>
<dbReference type="PANTHER" id="PTHR44846:SF1">
    <property type="entry name" value="MANNOSYL-D-GLYCERATE TRANSPORT_METABOLISM SYSTEM REPRESSOR MNGR-RELATED"/>
    <property type="match status" value="1"/>
</dbReference>
<name>A0A6B3N3A9_9CYAN</name>
<dbReference type="Gene3D" id="3.40.1410.10">
    <property type="entry name" value="Chorismate lyase-like"/>
    <property type="match status" value="1"/>
</dbReference>
<evidence type="ECO:0000259" key="4">
    <source>
        <dbReference type="PROSITE" id="PS50949"/>
    </source>
</evidence>
<dbReference type="SMART" id="SM00345">
    <property type="entry name" value="HTH_GNTR"/>
    <property type="match status" value="1"/>
</dbReference>
<dbReference type="PANTHER" id="PTHR44846">
    <property type="entry name" value="MANNOSYL-D-GLYCERATE TRANSPORT/METABOLISM SYSTEM REPRESSOR MNGR-RELATED"/>
    <property type="match status" value="1"/>
</dbReference>
<proteinExistence type="predicted"/>
<organism evidence="5">
    <name type="scientific">Symploca sp. SIO1C4</name>
    <dbReference type="NCBI Taxonomy" id="2607765"/>
    <lineage>
        <taxon>Bacteria</taxon>
        <taxon>Bacillati</taxon>
        <taxon>Cyanobacteriota</taxon>
        <taxon>Cyanophyceae</taxon>
        <taxon>Coleofasciculales</taxon>
        <taxon>Coleofasciculaceae</taxon>
        <taxon>Symploca</taxon>
    </lineage>
</organism>
<dbReference type="InterPro" id="IPR011663">
    <property type="entry name" value="UTRA"/>
</dbReference>
<dbReference type="GO" id="GO:0045892">
    <property type="term" value="P:negative regulation of DNA-templated transcription"/>
    <property type="evidence" value="ECO:0007669"/>
    <property type="project" value="TreeGrafter"/>
</dbReference>
<dbReference type="AlphaFoldDB" id="A0A6B3N3A9"/>
<dbReference type="SUPFAM" id="SSF64288">
    <property type="entry name" value="Chorismate lyase-like"/>
    <property type="match status" value="1"/>
</dbReference>
<gene>
    <name evidence="5" type="ORF">F6J89_11220</name>
</gene>